<reference evidence="1 2" key="1">
    <citation type="submission" date="2018-10" db="EMBL/GenBank/DDBJ databases">
        <title>A high-quality apple genome assembly.</title>
        <authorList>
            <person name="Hu J."/>
        </authorList>
    </citation>
    <scope>NUCLEOTIDE SEQUENCE [LARGE SCALE GENOMIC DNA]</scope>
    <source>
        <strain evidence="2">cv. HFTH1</strain>
        <tissue evidence="1">Young leaf</tissue>
    </source>
</reference>
<organism evidence="1 2">
    <name type="scientific">Malus domestica</name>
    <name type="common">Apple</name>
    <name type="synonym">Pyrus malus</name>
    <dbReference type="NCBI Taxonomy" id="3750"/>
    <lineage>
        <taxon>Eukaryota</taxon>
        <taxon>Viridiplantae</taxon>
        <taxon>Streptophyta</taxon>
        <taxon>Embryophyta</taxon>
        <taxon>Tracheophyta</taxon>
        <taxon>Spermatophyta</taxon>
        <taxon>Magnoliopsida</taxon>
        <taxon>eudicotyledons</taxon>
        <taxon>Gunneridae</taxon>
        <taxon>Pentapetalae</taxon>
        <taxon>rosids</taxon>
        <taxon>fabids</taxon>
        <taxon>Rosales</taxon>
        <taxon>Rosaceae</taxon>
        <taxon>Amygdaloideae</taxon>
        <taxon>Maleae</taxon>
        <taxon>Malus</taxon>
    </lineage>
</organism>
<dbReference type="Proteomes" id="UP000290289">
    <property type="component" value="Chromosome 13"/>
</dbReference>
<dbReference type="EMBL" id="RDQH01000339">
    <property type="protein sequence ID" value="RXH79883.1"/>
    <property type="molecule type" value="Genomic_DNA"/>
</dbReference>
<evidence type="ECO:0000313" key="1">
    <source>
        <dbReference type="EMBL" id="RXH79883.1"/>
    </source>
</evidence>
<name>A0A498IF75_MALDO</name>
<gene>
    <name evidence="1" type="ORF">DVH24_041030</name>
</gene>
<protein>
    <submittedName>
        <fullName evidence="1">Uncharacterized protein</fullName>
    </submittedName>
</protein>
<comment type="caution">
    <text evidence="1">The sequence shown here is derived from an EMBL/GenBank/DDBJ whole genome shotgun (WGS) entry which is preliminary data.</text>
</comment>
<proteinExistence type="predicted"/>
<accession>A0A498IF75</accession>
<sequence>MEKPSQNMQLSVVRHQFSMLAKATISGWTKGQGRSADPRTPVNVIMCLKNVCEILHVTLRTIFPESAIEGNRQLKVQELVADVKESLVKGEAVEIGRVAFKNYAQFSITYCLLCGFSGLTY</sequence>
<keyword evidence="2" id="KW-1185">Reference proteome</keyword>
<evidence type="ECO:0000313" key="2">
    <source>
        <dbReference type="Proteomes" id="UP000290289"/>
    </source>
</evidence>
<dbReference type="AlphaFoldDB" id="A0A498IF75"/>